<dbReference type="EMBL" id="CAJVQC010147620">
    <property type="protein sequence ID" value="CAG8845621.1"/>
    <property type="molecule type" value="Genomic_DNA"/>
</dbReference>
<accession>A0ACA9SRI3</accession>
<feature type="non-terminal residue" evidence="1">
    <location>
        <position position="86"/>
    </location>
</feature>
<reference evidence="1" key="1">
    <citation type="submission" date="2021-06" db="EMBL/GenBank/DDBJ databases">
        <authorList>
            <person name="Kallberg Y."/>
            <person name="Tangrot J."/>
            <person name="Rosling A."/>
        </authorList>
    </citation>
    <scope>NUCLEOTIDE SEQUENCE</scope>
    <source>
        <strain evidence="1">MA461A</strain>
    </source>
</reference>
<gene>
    <name evidence="1" type="ORF">RPERSI_LOCUS33745</name>
</gene>
<keyword evidence="2" id="KW-1185">Reference proteome</keyword>
<name>A0ACA9SRI3_9GLOM</name>
<evidence type="ECO:0000313" key="2">
    <source>
        <dbReference type="Proteomes" id="UP000789920"/>
    </source>
</evidence>
<comment type="caution">
    <text evidence="1">The sequence shown here is derived from an EMBL/GenBank/DDBJ whole genome shotgun (WGS) entry which is preliminary data.</text>
</comment>
<sequence length="86" mass="10056">KYRKKLQSIQLEIAKTKNPLINDKDISLLVLYETIKKLQKDLAKNKKRDVRNCNKTLEKLLLNDNNLLEIQELVKLLSPFAHVTTI</sequence>
<evidence type="ECO:0000313" key="1">
    <source>
        <dbReference type="EMBL" id="CAG8845621.1"/>
    </source>
</evidence>
<feature type="non-terminal residue" evidence="1">
    <location>
        <position position="1"/>
    </location>
</feature>
<dbReference type="Proteomes" id="UP000789920">
    <property type="component" value="Unassembled WGS sequence"/>
</dbReference>
<organism evidence="1 2">
    <name type="scientific">Racocetra persica</name>
    <dbReference type="NCBI Taxonomy" id="160502"/>
    <lineage>
        <taxon>Eukaryota</taxon>
        <taxon>Fungi</taxon>
        <taxon>Fungi incertae sedis</taxon>
        <taxon>Mucoromycota</taxon>
        <taxon>Glomeromycotina</taxon>
        <taxon>Glomeromycetes</taxon>
        <taxon>Diversisporales</taxon>
        <taxon>Gigasporaceae</taxon>
        <taxon>Racocetra</taxon>
    </lineage>
</organism>
<protein>
    <submittedName>
        <fullName evidence="1">9754_t:CDS:1</fullName>
    </submittedName>
</protein>
<proteinExistence type="predicted"/>